<evidence type="ECO:0000313" key="3">
    <source>
        <dbReference type="Proteomes" id="UP000475532"/>
    </source>
</evidence>
<reference evidence="2 3" key="1">
    <citation type="submission" date="2020-01" db="EMBL/GenBank/DDBJ databases">
        <title>Insect and environment-associated Actinomycetes.</title>
        <authorList>
            <person name="Currrie C."/>
            <person name="Chevrette M."/>
            <person name="Carlson C."/>
            <person name="Stubbendieck R."/>
            <person name="Wendt-Pienkowski E."/>
        </authorList>
    </citation>
    <scope>NUCLEOTIDE SEQUENCE [LARGE SCALE GENOMIC DNA]</scope>
    <source>
        <strain evidence="2 3">SID10258</strain>
    </source>
</reference>
<sequence length="425" mass="47121">MPKLDAVQIKHAPTIGDMYEGLSARLLNHAMPTNLGLRVVTGFVTDGHGNMSGQLDCMLVRGDGERIPYTNSFVWHIRDLVAVIEVKKSLHSAEISEAFKQLYKVYALEREYLQELTESEHGTSVDIGPAWRNFAQMTGNAVPQSGDLSSLSYHEEVVFRTLINEQLSSVRIILGLHGYKSEQAFRTAVVDLLEANVGLAEFGVPAFPQLIISGNYTLAKANGRPYNTIMREGWWPLCFSTPVNPPIMLLEYIWTRLDELYGIGPEAWGEDLDIEVARGLLSARAIKTGRRKGWELQVHEASKKALNAIPVEKPWSPAFVTLEVFAILSRLNAGHGVRLDDPQLLAWLAGRGVTVEVLRDSLRETKLVAFDGLKVQLITDKCGLAILPTGEFIAAEDNSGRLTRWIGQRIAAIEVSDSSSDHHRS</sequence>
<protein>
    <recommendedName>
        <fullName evidence="1">DUF6602 domain-containing protein</fullName>
    </recommendedName>
</protein>
<feature type="domain" description="DUF6602" evidence="1">
    <location>
        <begin position="6"/>
        <end position="107"/>
    </location>
</feature>
<name>A0A6L9QLQ4_9ACTN</name>
<dbReference type="EMBL" id="JAAGLI010000707">
    <property type="protein sequence ID" value="NEA26006.1"/>
    <property type="molecule type" value="Genomic_DNA"/>
</dbReference>
<comment type="caution">
    <text evidence="2">The sequence shown here is derived from an EMBL/GenBank/DDBJ whole genome shotgun (WGS) entry which is preliminary data.</text>
</comment>
<dbReference type="InterPro" id="IPR046537">
    <property type="entry name" value="DUF6602"/>
</dbReference>
<evidence type="ECO:0000259" key="1">
    <source>
        <dbReference type="Pfam" id="PF20247"/>
    </source>
</evidence>
<dbReference type="Proteomes" id="UP000475532">
    <property type="component" value="Unassembled WGS sequence"/>
</dbReference>
<dbReference type="Pfam" id="PF20247">
    <property type="entry name" value="DUF6602"/>
    <property type="match status" value="1"/>
</dbReference>
<dbReference type="AlphaFoldDB" id="A0A6L9QLQ4"/>
<organism evidence="2 3">
    <name type="scientific">Actinomadura bangladeshensis</name>
    <dbReference type="NCBI Taxonomy" id="453573"/>
    <lineage>
        <taxon>Bacteria</taxon>
        <taxon>Bacillati</taxon>
        <taxon>Actinomycetota</taxon>
        <taxon>Actinomycetes</taxon>
        <taxon>Streptosporangiales</taxon>
        <taxon>Thermomonosporaceae</taxon>
        <taxon>Actinomadura</taxon>
    </lineage>
</organism>
<gene>
    <name evidence="2" type="ORF">G3I70_26440</name>
</gene>
<accession>A0A6L9QLQ4</accession>
<proteinExistence type="predicted"/>
<evidence type="ECO:0000313" key="2">
    <source>
        <dbReference type="EMBL" id="NEA26006.1"/>
    </source>
</evidence>